<dbReference type="PRINTS" id="PR00237">
    <property type="entry name" value="GPCRRHODOPSN"/>
</dbReference>
<evidence type="ECO:0000256" key="11">
    <source>
        <dbReference type="ARBA" id="ARBA00023180"/>
    </source>
</evidence>
<dbReference type="Gene3D" id="1.20.1070.10">
    <property type="entry name" value="Rhodopsin 7-helix transmembrane proteins"/>
    <property type="match status" value="2"/>
</dbReference>
<dbReference type="PANTHER" id="PTHR26451:SF876">
    <property type="entry name" value="OLFACTORY RECEPTOR 10K2"/>
    <property type="match status" value="1"/>
</dbReference>
<keyword evidence="10 15" id="KW-0675">Receptor</keyword>
<organism evidence="15 16">
    <name type="scientific">Merluccius polli</name>
    <name type="common">Benguela hake</name>
    <name type="synonym">Merluccius cadenati</name>
    <dbReference type="NCBI Taxonomy" id="89951"/>
    <lineage>
        <taxon>Eukaryota</taxon>
        <taxon>Metazoa</taxon>
        <taxon>Chordata</taxon>
        <taxon>Craniata</taxon>
        <taxon>Vertebrata</taxon>
        <taxon>Euteleostomi</taxon>
        <taxon>Actinopterygii</taxon>
        <taxon>Neopterygii</taxon>
        <taxon>Teleostei</taxon>
        <taxon>Neoteleostei</taxon>
        <taxon>Acanthomorphata</taxon>
        <taxon>Zeiogadaria</taxon>
        <taxon>Gadariae</taxon>
        <taxon>Gadiformes</taxon>
        <taxon>Gadoidei</taxon>
        <taxon>Merlucciidae</taxon>
        <taxon>Merluccius</taxon>
    </lineage>
</organism>
<feature type="transmembrane region" description="Helical" evidence="13">
    <location>
        <begin position="348"/>
        <end position="370"/>
    </location>
</feature>
<feature type="transmembrane region" description="Helical" evidence="13">
    <location>
        <begin position="113"/>
        <end position="131"/>
    </location>
</feature>
<dbReference type="AlphaFoldDB" id="A0AA47NY38"/>
<evidence type="ECO:0000256" key="12">
    <source>
        <dbReference type="ARBA" id="ARBA00023224"/>
    </source>
</evidence>
<evidence type="ECO:0000256" key="4">
    <source>
        <dbReference type="ARBA" id="ARBA00022692"/>
    </source>
</evidence>
<dbReference type="SUPFAM" id="SSF81321">
    <property type="entry name" value="Family A G protein-coupled receptor-like"/>
    <property type="match status" value="2"/>
</dbReference>
<keyword evidence="2" id="KW-1003">Cell membrane</keyword>
<keyword evidence="11" id="KW-0325">Glycoprotein</keyword>
<evidence type="ECO:0000256" key="2">
    <source>
        <dbReference type="ARBA" id="ARBA00022475"/>
    </source>
</evidence>
<dbReference type="Proteomes" id="UP001174136">
    <property type="component" value="Unassembled WGS sequence"/>
</dbReference>
<evidence type="ECO:0000313" key="15">
    <source>
        <dbReference type="EMBL" id="KAK0143151.1"/>
    </source>
</evidence>
<keyword evidence="8 13" id="KW-0472">Membrane</keyword>
<accession>A0AA47NY38</accession>
<reference evidence="15" key="1">
    <citation type="journal article" date="2023" name="Front. Mar. Sci.">
        <title>A new Merluccius polli reference genome to investigate the effects of global change in West African waters.</title>
        <authorList>
            <person name="Mateo J.L."/>
            <person name="Blanco-Fernandez C."/>
            <person name="Garcia-Vazquez E."/>
            <person name="Machado-Schiaffino G."/>
        </authorList>
    </citation>
    <scope>NUCLEOTIDE SEQUENCE</scope>
    <source>
        <strain evidence="15">C29</strain>
        <tissue evidence="15">Fin</tissue>
    </source>
</reference>
<evidence type="ECO:0000259" key="14">
    <source>
        <dbReference type="PROSITE" id="PS50262"/>
    </source>
</evidence>
<evidence type="ECO:0000256" key="10">
    <source>
        <dbReference type="ARBA" id="ARBA00023170"/>
    </source>
</evidence>
<feature type="transmembrane region" description="Helical" evidence="13">
    <location>
        <begin position="212"/>
        <end position="236"/>
    </location>
</feature>
<dbReference type="PRINTS" id="PR00245">
    <property type="entry name" value="OLFACTORYR"/>
</dbReference>
<feature type="transmembrane region" description="Helical" evidence="13">
    <location>
        <begin position="523"/>
        <end position="546"/>
    </location>
</feature>
<feature type="transmembrane region" description="Helical" evidence="13">
    <location>
        <begin position="71"/>
        <end position="93"/>
    </location>
</feature>
<feature type="transmembrane region" description="Helical" evidence="13">
    <location>
        <begin position="463"/>
        <end position="485"/>
    </location>
</feature>
<keyword evidence="5" id="KW-0552">Olfaction</keyword>
<evidence type="ECO:0000256" key="8">
    <source>
        <dbReference type="ARBA" id="ARBA00023136"/>
    </source>
</evidence>
<dbReference type="PROSITE" id="PS50262">
    <property type="entry name" value="G_PROTEIN_RECEP_F1_2"/>
    <property type="match status" value="2"/>
</dbReference>
<feature type="domain" description="G-protein coupled receptors family 1 profile" evidence="14">
    <location>
        <begin position="363"/>
        <end position="612"/>
    </location>
</feature>
<dbReference type="InterPro" id="IPR000725">
    <property type="entry name" value="Olfact_rcpt"/>
</dbReference>
<evidence type="ECO:0000256" key="7">
    <source>
        <dbReference type="ARBA" id="ARBA00023040"/>
    </source>
</evidence>
<comment type="subcellular location">
    <subcellularLocation>
        <location evidence="1">Cell membrane</location>
        <topology evidence="1">Multi-pass membrane protein</topology>
    </subcellularLocation>
</comment>
<evidence type="ECO:0000256" key="1">
    <source>
        <dbReference type="ARBA" id="ARBA00004651"/>
    </source>
</evidence>
<dbReference type="InterPro" id="IPR000276">
    <property type="entry name" value="GPCR_Rhodpsn"/>
</dbReference>
<proteinExistence type="predicted"/>
<evidence type="ECO:0000256" key="3">
    <source>
        <dbReference type="ARBA" id="ARBA00022606"/>
    </source>
</evidence>
<sequence length="637" mass="71381">MCQVRFSCLRMSLVNFSGQNVVEFTITGFDHLPHHKLMGIVILLAYCLALLCSGTNICIISTDGRLHRPMYLLICNLALVDIMFSTSASTTMISALLAGDKTISYHSCLSRVYIYHLGDITECLALSLMALDRTVAISEPLRYATILTNRRVFILIVVSWLIGIGCMGKVVSTADQLPYCQPVIKYVFCDYPAMIRAACVDPEPYFLVPSILGLWLIAGQFPLIALSYGKLVFTVLRLPHMEKGGRTFRTVITHFIPVVSYYAPKLVSVLLTRVGVRLNLTERNAMLIISTLVPPLINPTVYCLQNKEIRSVLLLRFPCLRMSLVNFSGQNVVEFTITGFDHLPHHKLMGTVILLAYCLALLCSGTNIFIISTDRRLHRPMYLLICNLALVDIMFTTSASTTMISALLAGDKTISYHSCLSRVYIYHLGDITECLALSLMAVDRTVAISEPLRYATILTNWRVFILIVVSWLIGIGCMGKVVSIADQLPYCQPVIKYVFCDYPAMIRAACVDPEPYFLMPSILALWLIMQFPLIVLSYGKLVFTVLRLPHTEKGGRTLRTVITHFIPVVSYYAPKLVSVLLTRVGVRLNLTERNAMLIISTLVPPLINPTVYCLQTKEIRSVLLRVLWRKAVVLFKA</sequence>
<evidence type="ECO:0000256" key="6">
    <source>
        <dbReference type="ARBA" id="ARBA00022989"/>
    </source>
</evidence>
<protein>
    <submittedName>
        <fullName evidence="15">Olfactory receptor 10G7</fullName>
    </submittedName>
</protein>
<dbReference type="GO" id="GO:0005549">
    <property type="term" value="F:odorant binding"/>
    <property type="evidence" value="ECO:0007669"/>
    <property type="project" value="TreeGrafter"/>
</dbReference>
<keyword evidence="6 13" id="KW-1133">Transmembrane helix</keyword>
<keyword evidence="4 13" id="KW-0812">Transmembrane</keyword>
<feature type="transmembrane region" description="Helical" evidence="13">
    <location>
        <begin position="37"/>
        <end position="59"/>
    </location>
</feature>
<dbReference type="FunFam" id="1.20.1070.10:FF:000024">
    <property type="entry name" value="Olfactory receptor"/>
    <property type="match status" value="2"/>
</dbReference>
<keyword evidence="12" id="KW-0807">Transducer</keyword>
<feature type="transmembrane region" description="Helical" evidence="13">
    <location>
        <begin position="424"/>
        <end position="442"/>
    </location>
</feature>
<feature type="transmembrane region" description="Helical" evidence="13">
    <location>
        <begin position="382"/>
        <end position="404"/>
    </location>
</feature>
<evidence type="ECO:0000256" key="5">
    <source>
        <dbReference type="ARBA" id="ARBA00022725"/>
    </source>
</evidence>
<name>A0AA47NY38_MERPO</name>
<feature type="transmembrane region" description="Helical" evidence="13">
    <location>
        <begin position="152"/>
        <end position="171"/>
    </location>
</feature>
<dbReference type="GO" id="GO:0005886">
    <property type="term" value="C:plasma membrane"/>
    <property type="evidence" value="ECO:0007669"/>
    <property type="project" value="UniProtKB-SubCell"/>
</dbReference>
<dbReference type="GO" id="GO:0004930">
    <property type="term" value="F:G protein-coupled receptor activity"/>
    <property type="evidence" value="ECO:0007669"/>
    <property type="project" value="UniProtKB-KW"/>
</dbReference>
<dbReference type="PANTHER" id="PTHR26451">
    <property type="entry name" value="G_PROTEIN_RECEP_F1_2 DOMAIN-CONTAINING PROTEIN"/>
    <property type="match status" value="1"/>
</dbReference>
<evidence type="ECO:0000313" key="16">
    <source>
        <dbReference type="Proteomes" id="UP001174136"/>
    </source>
</evidence>
<keyword evidence="3" id="KW-0716">Sensory transduction</keyword>
<dbReference type="InterPro" id="IPR017452">
    <property type="entry name" value="GPCR_Rhodpsn_7TM"/>
</dbReference>
<feature type="domain" description="G-protein coupled receptors family 1 profile" evidence="14">
    <location>
        <begin position="52"/>
        <end position="302"/>
    </location>
</feature>
<comment type="caution">
    <text evidence="15">The sequence shown here is derived from an EMBL/GenBank/DDBJ whole genome shotgun (WGS) entry which is preliminary data.</text>
</comment>
<evidence type="ECO:0000256" key="13">
    <source>
        <dbReference type="SAM" id="Phobius"/>
    </source>
</evidence>
<dbReference type="GO" id="GO:0004984">
    <property type="term" value="F:olfactory receptor activity"/>
    <property type="evidence" value="ECO:0007669"/>
    <property type="project" value="InterPro"/>
</dbReference>
<gene>
    <name evidence="15" type="primary">OR10G7_1</name>
    <name evidence="15" type="ORF">N1851_018735</name>
</gene>
<dbReference type="EMBL" id="JAOPHQ010003432">
    <property type="protein sequence ID" value="KAK0143151.1"/>
    <property type="molecule type" value="Genomic_DNA"/>
</dbReference>
<dbReference type="InterPro" id="IPR052921">
    <property type="entry name" value="GPCR1_Superfamily_Member"/>
</dbReference>
<dbReference type="Pfam" id="PF13853">
    <property type="entry name" value="7tm_4"/>
    <property type="match status" value="2"/>
</dbReference>
<keyword evidence="9" id="KW-1015">Disulfide bond</keyword>
<keyword evidence="16" id="KW-1185">Reference proteome</keyword>
<evidence type="ECO:0000256" key="9">
    <source>
        <dbReference type="ARBA" id="ARBA00023157"/>
    </source>
</evidence>
<keyword evidence="7" id="KW-0297">G-protein coupled receptor</keyword>